<feature type="domain" description="NolW-like" evidence="13">
    <location>
        <begin position="339"/>
        <end position="471"/>
    </location>
</feature>
<feature type="region of interest" description="Disordered" evidence="11">
    <location>
        <begin position="740"/>
        <end position="780"/>
    </location>
</feature>
<dbReference type="EMBL" id="JBHSHD010000003">
    <property type="protein sequence ID" value="MFC4819476.1"/>
    <property type="molecule type" value="Genomic_DNA"/>
</dbReference>
<keyword evidence="9" id="KW-0998">Cell outer membrane</keyword>
<keyword evidence="7" id="KW-0653">Protein transport</keyword>
<feature type="region of interest" description="Disordered" evidence="11">
    <location>
        <begin position="401"/>
        <end position="433"/>
    </location>
</feature>
<dbReference type="Pfam" id="PF03958">
    <property type="entry name" value="Secretin_N"/>
    <property type="match status" value="3"/>
</dbReference>
<evidence type="ECO:0000256" key="6">
    <source>
        <dbReference type="ARBA" id="ARBA00022729"/>
    </source>
</evidence>
<evidence type="ECO:0000256" key="4">
    <source>
        <dbReference type="ARBA" id="ARBA00022452"/>
    </source>
</evidence>
<evidence type="ECO:0000256" key="3">
    <source>
        <dbReference type="ARBA" id="ARBA00022448"/>
    </source>
</evidence>
<keyword evidence="5" id="KW-0812">Transmembrane</keyword>
<evidence type="ECO:0000259" key="14">
    <source>
        <dbReference type="Pfam" id="PF21305"/>
    </source>
</evidence>
<dbReference type="PANTHER" id="PTHR30332:SF25">
    <property type="entry name" value="SECRETIN XPSD"/>
    <property type="match status" value="1"/>
</dbReference>
<evidence type="ECO:0000256" key="10">
    <source>
        <dbReference type="RuleBase" id="RU004004"/>
    </source>
</evidence>
<feature type="compositionally biased region" description="Low complexity" evidence="11">
    <location>
        <begin position="414"/>
        <end position="423"/>
    </location>
</feature>
<dbReference type="PANTHER" id="PTHR30332">
    <property type="entry name" value="PROBABLE GENERAL SECRETION PATHWAY PROTEIN D"/>
    <property type="match status" value="1"/>
</dbReference>
<evidence type="ECO:0000256" key="1">
    <source>
        <dbReference type="ARBA" id="ARBA00004442"/>
    </source>
</evidence>
<protein>
    <submittedName>
        <fullName evidence="15">Type II secretion system secretin GspD</fullName>
    </submittedName>
</protein>
<keyword evidence="16" id="KW-1185">Reference proteome</keyword>
<keyword evidence="3 10" id="KW-0813">Transport</keyword>
<dbReference type="InterPro" id="IPR005644">
    <property type="entry name" value="NolW-like"/>
</dbReference>
<keyword evidence="8" id="KW-0472">Membrane</keyword>
<dbReference type="Gene3D" id="3.30.1370.120">
    <property type="match status" value="3"/>
</dbReference>
<gene>
    <name evidence="15" type="primary">gspD</name>
    <name evidence="15" type="ORF">ACFO6Q_04030</name>
</gene>
<dbReference type="Gene3D" id="3.55.50.30">
    <property type="match status" value="1"/>
</dbReference>
<dbReference type="NCBIfam" id="TIGR02517">
    <property type="entry name" value="type_II_gspD"/>
    <property type="match status" value="1"/>
</dbReference>
<evidence type="ECO:0000256" key="11">
    <source>
        <dbReference type="SAM" id="MobiDB-lite"/>
    </source>
</evidence>
<evidence type="ECO:0000259" key="12">
    <source>
        <dbReference type="Pfam" id="PF00263"/>
    </source>
</evidence>
<sequence length="780" mass="83888">MESHVRSRTPTFLTVLGLALLAGCATPGKKEGKRDGDILTAETILKPAPPMKADDSINGISVTPDVKSNRPPPKPEIDLGTGKFVNPQPAAKAPSGEGQVTFNFENQPVQAVVKAILGDMLQENYTIAPNVGGNVTYSTSRPIRREDALPVLEMLLSWTGNALVREGGRYTVMQAKDAIPGKLTPRLGASQQPGYGLRIFPLKYISASETAKLLKPYAKADAFVQIDPNRSLLVLAGTPSELDNYQRTIDTFDVDWMRGMSIGVFTLQHVEVAKMIPDLQKLFGTEGESPLAGMFRFMPIESTNSIVAITPQPEYLKQAEEWLYRLDRGGAENSVQLYVYNVKNVKAPDLADYLSQIFLGASSGTSRRSSTSGRVGQGLRPMTVGGIGGAGGSAMNYQNSLRQQSAQEKNAPATTPSTTSTPTSGGGTGSKRETDIRISAIEENNQLMIMATPYEWESIQSAIRKLDVVPLQVQIEARILEVVLKGDLNLGVQWYLGGLIGTATGSVGNGTDYDARFRGNKQDRHRSQVGATGAIAPYNNGAGGFYYSFLNRNFEVAINALESNGTAKTLSAPSLVVANNQEAQINVGQQIPVTQTSVAGFGTTATYNSVQYLNTGVQLSVTPRVNPGGLVYLDVQQEVSSPGIPATGTNNPPINQRQIQTQVAVQSGETVLLGGLISEFTNEQANSLPGVAKIPILRSLFGNSTNHRDRTELIVLITPRVVSSVDETRQMTVDYSRQFESLAPLRVQGDADSRPAQPESPSPTPAHTYPVPQNAKPQED</sequence>
<evidence type="ECO:0000256" key="9">
    <source>
        <dbReference type="ARBA" id="ARBA00023237"/>
    </source>
</evidence>
<feature type="region of interest" description="Disordered" evidence="11">
    <location>
        <begin position="46"/>
        <end position="99"/>
    </location>
</feature>
<dbReference type="InterPro" id="IPR001775">
    <property type="entry name" value="GspD/PilQ"/>
</dbReference>
<dbReference type="Proteomes" id="UP001595886">
    <property type="component" value="Unassembled WGS sequence"/>
</dbReference>
<proteinExistence type="inferred from homology"/>
<accession>A0ABV9QQS8</accession>
<evidence type="ECO:0000256" key="5">
    <source>
        <dbReference type="ARBA" id="ARBA00022692"/>
    </source>
</evidence>
<comment type="caution">
    <text evidence="15">The sequence shown here is derived from an EMBL/GenBank/DDBJ whole genome shotgun (WGS) entry which is preliminary data.</text>
</comment>
<dbReference type="InterPro" id="IPR004846">
    <property type="entry name" value="T2SS/T3SS_dom"/>
</dbReference>
<dbReference type="Pfam" id="PF00263">
    <property type="entry name" value="Secretin"/>
    <property type="match status" value="1"/>
</dbReference>
<organism evidence="15 16">
    <name type="scientific">Dokdonella ginsengisoli</name>
    <dbReference type="NCBI Taxonomy" id="363846"/>
    <lineage>
        <taxon>Bacteria</taxon>
        <taxon>Pseudomonadati</taxon>
        <taxon>Pseudomonadota</taxon>
        <taxon>Gammaproteobacteria</taxon>
        <taxon>Lysobacterales</taxon>
        <taxon>Rhodanobacteraceae</taxon>
        <taxon>Dokdonella</taxon>
    </lineage>
</organism>
<evidence type="ECO:0000313" key="16">
    <source>
        <dbReference type="Proteomes" id="UP001595886"/>
    </source>
</evidence>
<dbReference type="InterPro" id="IPR038591">
    <property type="entry name" value="NolW-like_sf"/>
</dbReference>
<feature type="domain" description="NolW-like" evidence="13">
    <location>
        <begin position="198"/>
        <end position="257"/>
    </location>
</feature>
<dbReference type="PRINTS" id="PR00811">
    <property type="entry name" value="BCTERIALGSPD"/>
</dbReference>
<dbReference type="InterPro" id="IPR049371">
    <property type="entry name" value="GspD-like_N0"/>
</dbReference>
<dbReference type="PROSITE" id="PS00875">
    <property type="entry name" value="T2SP_D"/>
    <property type="match status" value="1"/>
</dbReference>
<evidence type="ECO:0000313" key="15">
    <source>
        <dbReference type="EMBL" id="MFC4819476.1"/>
    </source>
</evidence>
<feature type="domain" description="NolW-like" evidence="13">
    <location>
        <begin position="264"/>
        <end position="330"/>
    </location>
</feature>
<dbReference type="RefSeq" id="WP_380019241.1">
    <property type="nucleotide sequence ID" value="NZ_JBHSHD010000003.1"/>
</dbReference>
<comment type="subcellular location">
    <subcellularLocation>
        <location evidence="1 10">Cell outer membrane</location>
    </subcellularLocation>
</comment>
<evidence type="ECO:0000256" key="7">
    <source>
        <dbReference type="ARBA" id="ARBA00022927"/>
    </source>
</evidence>
<evidence type="ECO:0000256" key="2">
    <source>
        <dbReference type="ARBA" id="ARBA00006980"/>
    </source>
</evidence>
<reference evidence="16" key="1">
    <citation type="journal article" date="2019" name="Int. J. Syst. Evol. Microbiol.">
        <title>The Global Catalogue of Microorganisms (GCM) 10K type strain sequencing project: providing services to taxonomists for standard genome sequencing and annotation.</title>
        <authorList>
            <consortium name="The Broad Institute Genomics Platform"/>
            <consortium name="The Broad Institute Genome Sequencing Center for Infectious Disease"/>
            <person name="Wu L."/>
            <person name="Ma J."/>
        </authorList>
    </citation>
    <scope>NUCLEOTIDE SEQUENCE [LARGE SCALE GENOMIC DNA]</scope>
    <source>
        <strain evidence="16">CCUG 30340</strain>
    </source>
</reference>
<dbReference type="Pfam" id="PF21305">
    <property type="entry name" value="type_II_gspD_N0"/>
    <property type="match status" value="1"/>
</dbReference>
<evidence type="ECO:0000259" key="13">
    <source>
        <dbReference type="Pfam" id="PF03958"/>
    </source>
</evidence>
<feature type="domain" description="Type II/III secretion system secretin-like" evidence="12">
    <location>
        <begin position="560"/>
        <end position="722"/>
    </location>
</feature>
<keyword evidence="6" id="KW-0732">Signal</keyword>
<keyword evidence="4" id="KW-1134">Transmembrane beta strand</keyword>
<dbReference type="InterPro" id="IPR013356">
    <property type="entry name" value="T2SS_GspD"/>
</dbReference>
<dbReference type="PRINTS" id="PR01032">
    <property type="entry name" value="PHAGEIV"/>
</dbReference>
<evidence type="ECO:0000256" key="8">
    <source>
        <dbReference type="ARBA" id="ARBA00023136"/>
    </source>
</evidence>
<comment type="similarity">
    <text evidence="2">Belongs to the bacterial secretin family. GSP D subfamily.</text>
</comment>
<feature type="domain" description="GspD-like N0" evidence="14">
    <location>
        <begin position="103"/>
        <end position="168"/>
    </location>
</feature>
<dbReference type="PROSITE" id="PS51257">
    <property type="entry name" value="PROKAR_LIPOPROTEIN"/>
    <property type="match status" value="1"/>
</dbReference>
<name>A0ABV9QQS8_9GAMM</name>
<dbReference type="InterPro" id="IPR050810">
    <property type="entry name" value="Bact_Secretion_Sys_Channel"/>
</dbReference>
<dbReference type="InterPro" id="IPR004845">
    <property type="entry name" value="T2SS_GspD_CS"/>
</dbReference>